<evidence type="ECO:0000256" key="5">
    <source>
        <dbReference type="ARBA" id="ARBA00049026"/>
    </source>
</evidence>
<dbReference type="Proteomes" id="UP000703893">
    <property type="component" value="Unassembled WGS sequence"/>
</dbReference>
<dbReference type="InterPro" id="IPR020581">
    <property type="entry name" value="GDC_P"/>
</dbReference>
<dbReference type="Pfam" id="PF21478">
    <property type="entry name" value="GcvP2_C"/>
    <property type="match status" value="1"/>
</dbReference>
<reference evidence="7 8" key="1">
    <citation type="submission" date="2019-03" db="EMBL/GenBank/DDBJ databases">
        <title>Lake Tanganyika Metagenome-Assembled Genomes (MAGs).</title>
        <authorList>
            <person name="Tran P."/>
        </authorList>
    </citation>
    <scope>NUCLEOTIDE SEQUENCE [LARGE SCALE GENOMIC DNA]</scope>
    <source>
        <strain evidence="7">K_DeepCast_65m_m2_236</strain>
    </source>
</reference>
<sequence>LGLFEEEILEIQQVVHDAGGLLYYDGANLNAILGTVRPGDMGFDVVHINLHKTFSTPHGGGGPGAGPVAVGPALVPFLPIPAIEVDEQGRYFLDADRPRSIGRVKAFFGNFGMFVRAYAFILAHGAEGLTQVSRDAVLNANYIKARVQDAFEVPFKQPCMHEFVLSGSRQKARGVGTLSMAKRLIDFGIHPPTMYFPLVVPEAMMIEPTETEGKETLDRFVEALLQIAKEVEEKPDYVNHAPHTAPIGRVDEVTAARKPILRWKPD</sequence>
<dbReference type="Gene3D" id="3.90.1150.10">
    <property type="entry name" value="Aspartate Aminotransferase, domain 1"/>
    <property type="match status" value="1"/>
</dbReference>
<accession>A0A937X654</accession>
<evidence type="ECO:0000256" key="3">
    <source>
        <dbReference type="ARBA" id="ARBA00022898"/>
    </source>
</evidence>
<dbReference type="InterPro" id="IPR015422">
    <property type="entry name" value="PyrdxlP-dep_Trfase_small"/>
</dbReference>
<dbReference type="EC" id="1.4.4.2" evidence="2"/>
<comment type="catalytic activity">
    <reaction evidence="5">
        <text>N(6)-[(R)-lipoyl]-L-lysyl-[glycine-cleavage complex H protein] + glycine + H(+) = N(6)-[(R)-S(8)-aminomethyldihydrolipoyl]-L-lysyl-[glycine-cleavage complex H protein] + CO2</text>
        <dbReference type="Rhea" id="RHEA:24304"/>
        <dbReference type="Rhea" id="RHEA-COMP:10494"/>
        <dbReference type="Rhea" id="RHEA-COMP:10495"/>
        <dbReference type="ChEBI" id="CHEBI:15378"/>
        <dbReference type="ChEBI" id="CHEBI:16526"/>
        <dbReference type="ChEBI" id="CHEBI:57305"/>
        <dbReference type="ChEBI" id="CHEBI:83099"/>
        <dbReference type="ChEBI" id="CHEBI:83143"/>
        <dbReference type="EC" id="1.4.4.2"/>
    </reaction>
</comment>
<comment type="caution">
    <text evidence="7">The sequence shown here is derived from an EMBL/GenBank/DDBJ whole genome shotgun (WGS) entry which is preliminary data.</text>
</comment>
<dbReference type="GO" id="GO:0005829">
    <property type="term" value="C:cytosol"/>
    <property type="evidence" value="ECO:0007669"/>
    <property type="project" value="TreeGrafter"/>
</dbReference>
<evidence type="ECO:0000313" key="7">
    <source>
        <dbReference type="EMBL" id="MBM3275482.1"/>
    </source>
</evidence>
<gene>
    <name evidence="7" type="ORF">FJZ00_10030</name>
</gene>
<protein>
    <recommendedName>
        <fullName evidence="2">glycine dehydrogenase (aminomethyl-transferring)</fullName>
        <ecNumber evidence="2">1.4.4.2</ecNumber>
    </recommendedName>
</protein>
<feature type="non-terminal residue" evidence="7">
    <location>
        <position position="1"/>
    </location>
</feature>
<dbReference type="AlphaFoldDB" id="A0A937X654"/>
<dbReference type="GO" id="GO:0030170">
    <property type="term" value="F:pyridoxal phosphate binding"/>
    <property type="evidence" value="ECO:0007669"/>
    <property type="project" value="TreeGrafter"/>
</dbReference>
<keyword evidence="3" id="KW-0663">Pyridoxal phosphate</keyword>
<dbReference type="EMBL" id="VGJX01000592">
    <property type="protein sequence ID" value="MBM3275482.1"/>
    <property type="molecule type" value="Genomic_DNA"/>
</dbReference>
<keyword evidence="4 7" id="KW-0560">Oxidoreductase</keyword>
<evidence type="ECO:0000256" key="2">
    <source>
        <dbReference type="ARBA" id="ARBA00012134"/>
    </source>
</evidence>
<evidence type="ECO:0000256" key="4">
    <source>
        <dbReference type="ARBA" id="ARBA00023002"/>
    </source>
</evidence>
<evidence type="ECO:0000313" key="8">
    <source>
        <dbReference type="Proteomes" id="UP000703893"/>
    </source>
</evidence>
<name>A0A937X654_9BACT</name>
<dbReference type="InterPro" id="IPR015424">
    <property type="entry name" value="PyrdxlP-dep_Trfase"/>
</dbReference>
<organism evidence="7 8">
    <name type="scientific">Candidatus Tanganyikabacteria bacterium</name>
    <dbReference type="NCBI Taxonomy" id="2961651"/>
    <lineage>
        <taxon>Bacteria</taxon>
        <taxon>Bacillati</taxon>
        <taxon>Candidatus Sericytochromatia</taxon>
        <taxon>Candidatus Tanganyikabacteria</taxon>
    </lineage>
</organism>
<feature type="domain" description="Glycine dehydrogenase C-terminal" evidence="6">
    <location>
        <begin position="133"/>
        <end position="233"/>
    </location>
</feature>
<dbReference type="GO" id="GO:0004375">
    <property type="term" value="F:glycine dehydrogenase (decarboxylating) activity"/>
    <property type="evidence" value="ECO:0007669"/>
    <property type="project" value="UniProtKB-EC"/>
</dbReference>
<dbReference type="GO" id="GO:0019464">
    <property type="term" value="P:glycine decarboxylation via glycine cleavage system"/>
    <property type="evidence" value="ECO:0007669"/>
    <property type="project" value="TreeGrafter"/>
</dbReference>
<dbReference type="PANTHER" id="PTHR11773">
    <property type="entry name" value="GLYCINE DEHYDROGENASE, DECARBOXYLATING"/>
    <property type="match status" value="1"/>
</dbReference>
<dbReference type="InterPro" id="IPR049316">
    <property type="entry name" value="GDC-P_C"/>
</dbReference>
<dbReference type="SUPFAM" id="SSF53383">
    <property type="entry name" value="PLP-dependent transferases"/>
    <property type="match status" value="1"/>
</dbReference>
<dbReference type="Gene3D" id="3.40.640.10">
    <property type="entry name" value="Type I PLP-dependent aspartate aminotransferase-like (Major domain)"/>
    <property type="match status" value="1"/>
</dbReference>
<dbReference type="GO" id="GO:0005960">
    <property type="term" value="C:glycine cleavage complex"/>
    <property type="evidence" value="ECO:0007669"/>
    <property type="project" value="TreeGrafter"/>
</dbReference>
<dbReference type="InterPro" id="IPR015421">
    <property type="entry name" value="PyrdxlP-dep_Trfase_major"/>
</dbReference>
<evidence type="ECO:0000256" key="1">
    <source>
        <dbReference type="ARBA" id="ARBA00003788"/>
    </source>
</evidence>
<dbReference type="GO" id="GO:0016594">
    <property type="term" value="F:glycine binding"/>
    <property type="evidence" value="ECO:0007669"/>
    <property type="project" value="TreeGrafter"/>
</dbReference>
<proteinExistence type="predicted"/>
<dbReference type="FunFam" id="3.90.1150.10:FF:000014">
    <property type="entry name" value="Probable glycine dehydrogenase (decarboxylating) subunit 2"/>
    <property type="match status" value="1"/>
</dbReference>
<evidence type="ECO:0000259" key="6">
    <source>
        <dbReference type="Pfam" id="PF21478"/>
    </source>
</evidence>
<comment type="function">
    <text evidence="1">The glycine cleavage system catalyzes the degradation of glycine. The P protein binds the alpha-amino group of glycine through its pyridoxal phosphate cofactor; CO(2) is released and the remaining methylamine moiety is then transferred to the lipoamide cofactor of the H protein.</text>
</comment>
<dbReference type="PANTHER" id="PTHR11773:SF1">
    <property type="entry name" value="GLYCINE DEHYDROGENASE (DECARBOXYLATING), MITOCHONDRIAL"/>
    <property type="match status" value="1"/>
</dbReference>